<keyword evidence="1" id="KW-0175">Coiled coil</keyword>
<reference evidence="3 4" key="1">
    <citation type="submission" date="2017-11" db="EMBL/GenBank/DDBJ databases">
        <title>De novo assembly and phasing of dikaryotic genomes from two isolates of Puccinia coronata f. sp. avenae, the causal agent of oat crown rust.</title>
        <authorList>
            <person name="Miller M.E."/>
            <person name="Zhang Y."/>
            <person name="Omidvar V."/>
            <person name="Sperschneider J."/>
            <person name="Schwessinger B."/>
            <person name="Raley C."/>
            <person name="Palmer J.M."/>
            <person name="Garnica D."/>
            <person name="Upadhyaya N."/>
            <person name="Rathjen J."/>
            <person name="Taylor J.M."/>
            <person name="Park R.F."/>
            <person name="Dodds P.N."/>
            <person name="Hirsch C.D."/>
            <person name="Kianian S.F."/>
            <person name="Figueroa M."/>
        </authorList>
    </citation>
    <scope>NUCLEOTIDE SEQUENCE [LARGE SCALE GENOMIC DNA]</scope>
    <source>
        <strain evidence="3">12NC29</strain>
    </source>
</reference>
<proteinExistence type="predicted"/>
<keyword evidence="4" id="KW-1185">Reference proteome</keyword>
<evidence type="ECO:0000313" key="4">
    <source>
        <dbReference type="Proteomes" id="UP000235388"/>
    </source>
</evidence>
<dbReference type="EMBL" id="PGCJ01000318">
    <property type="protein sequence ID" value="PLW32630.1"/>
    <property type="molecule type" value="Genomic_DNA"/>
</dbReference>
<dbReference type="Proteomes" id="UP000235388">
    <property type="component" value="Unassembled WGS sequence"/>
</dbReference>
<gene>
    <name evidence="3" type="ORF">PCANC_25782</name>
</gene>
<comment type="caution">
    <text evidence="3">The sequence shown here is derived from an EMBL/GenBank/DDBJ whole genome shotgun (WGS) entry which is preliminary data.</text>
</comment>
<sequence>MEDDGHEPSAFNHQQHHHVGHHPSYPPTPGYTPNHGYQHNLGYLPMMGYQSVPSFIQHTPNDNVPYNFDGPLPAPIELINSHNWLASNPLDADKPVNANQSLLGAGMPSHGQQKCPDPPNDVLPSSSTPPSLPTCRGPCAKPARRTLNQLIAKKTQLVASNSATRRNKQTQEEIEESNNLAAAKKAEKTRKVAKMAEKKRQKQAQKQARAAIKIYGGATLHQGTQANYNKTSKKRPGCLVWSLYVHKYCGPKKDHYITIRELKNEVIFRRYKALMTHYKTVLDFLKHSGSGGLYEVLAEHGMAEEAWDFIKEMHGVNPAASGAGVVDMNATIGNMMANLVEDDPVDNQQTLNPDV</sequence>
<protein>
    <submittedName>
        <fullName evidence="3">Uncharacterized protein</fullName>
    </submittedName>
</protein>
<organism evidence="3 4">
    <name type="scientific">Puccinia coronata f. sp. avenae</name>
    <dbReference type="NCBI Taxonomy" id="200324"/>
    <lineage>
        <taxon>Eukaryota</taxon>
        <taxon>Fungi</taxon>
        <taxon>Dikarya</taxon>
        <taxon>Basidiomycota</taxon>
        <taxon>Pucciniomycotina</taxon>
        <taxon>Pucciniomycetes</taxon>
        <taxon>Pucciniales</taxon>
        <taxon>Pucciniaceae</taxon>
        <taxon>Puccinia</taxon>
    </lineage>
</organism>
<feature type="coiled-coil region" evidence="1">
    <location>
        <begin position="160"/>
        <end position="205"/>
    </location>
</feature>
<evidence type="ECO:0000256" key="2">
    <source>
        <dbReference type="SAM" id="MobiDB-lite"/>
    </source>
</evidence>
<accession>A0A2N5U4I4</accession>
<evidence type="ECO:0000313" key="3">
    <source>
        <dbReference type="EMBL" id="PLW32630.1"/>
    </source>
</evidence>
<evidence type="ECO:0000256" key="1">
    <source>
        <dbReference type="SAM" id="Coils"/>
    </source>
</evidence>
<dbReference type="AlphaFoldDB" id="A0A2N5U4I4"/>
<feature type="region of interest" description="Disordered" evidence="2">
    <location>
        <begin position="96"/>
        <end position="138"/>
    </location>
</feature>
<feature type="region of interest" description="Disordered" evidence="2">
    <location>
        <begin position="1"/>
        <end position="34"/>
    </location>
</feature>
<name>A0A2N5U4I4_9BASI</name>